<keyword evidence="2" id="KW-1185">Reference proteome</keyword>
<dbReference type="Proteomes" id="UP001060215">
    <property type="component" value="Chromosome 5"/>
</dbReference>
<dbReference type="EMBL" id="CM045762">
    <property type="protein sequence ID" value="KAI8010390.1"/>
    <property type="molecule type" value="Genomic_DNA"/>
</dbReference>
<protein>
    <submittedName>
        <fullName evidence="1">Seed biotin-containing protein SBP65</fullName>
    </submittedName>
</protein>
<proteinExistence type="predicted"/>
<sequence length="476" mass="51525">MASEKVMRESDSGERDEIHVQKDIVPKITSHFESLAEKVRGSDIPGGVTDSSEDHHPQKKEQQYEAEKQRGVGKLEVHAEEEEQKGGSSEQERRTNMAGKQGEETGKEREKKQIRDRKEEDISNYRQIAQQNSMQAIRAAEERYNNKKEKDTAVQGVPKISQYAVEKGSAVKDTVLEKADKGKDSTAQTAEQAKDYASQKAAEAKEVTVDTAKKVGSYAGEKAAAVKDAAVETGKSAAGYAGKVAVDVKDKAAVAGWGAAHYTCEKTVEATLAATNVAQGVAGYTGDKVVAAKDVMAHAGQRAVEYTGEKVAAAKDAVVATEESAKEYTARKKAEAERELQARKSTQSKGESGGQEDSTSVEEAKSMAKEVIKKPAETVQEFSFQGAPEQDRREQQQQGSRALPPLHETRDNKQGGRNGGGVLQAVGETIVEIAQTTKDLVIGHGEDNQTGGGEHKGRYDGSRLDHREQGQKKQQQ</sequence>
<evidence type="ECO:0000313" key="1">
    <source>
        <dbReference type="EMBL" id="KAI8010390.1"/>
    </source>
</evidence>
<evidence type="ECO:0000313" key="2">
    <source>
        <dbReference type="Proteomes" id="UP001060215"/>
    </source>
</evidence>
<comment type="caution">
    <text evidence="1">The sequence shown here is derived from an EMBL/GenBank/DDBJ whole genome shotgun (WGS) entry which is preliminary data.</text>
</comment>
<gene>
    <name evidence="1" type="ORF">LOK49_LG06G01882</name>
</gene>
<accession>A0ACC0HAX8</accession>
<name>A0ACC0HAX8_9ERIC</name>
<reference evidence="1 2" key="1">
    <citation type="journal article" date="2022" name="Plant J.">
        <title>Chromosome-level genome of Camellia lanceoleosa provides a valuable resource for understanding genome evolution and self-incompatibility.</title>
        <authorList>
            <person name="Gong W."/>
            <person name="Xiao S."/>
            <person name="Wang L."/>
            <person name="Liao Z."/>
            <person name="Chang Y."/>
            <person name="Mo W."/>
            <person name="Hu G."/>
            <person name="Li W."/>
            <person name="Zhao G."/>
            <person name="Zhu H."/>
            <person name="Hu X."/>
            <person name="Ji K."/>
            <person name="Xiang X."/>
            <person name="Song Q."/>
            <person name="Yuan D."/>
            <person name="Jin S."/>
            <person name="Zhang L."/>
        </authorList>
    </citation>
    <scope>NUCLEOTIDE SEQUENCE [LARGE SCALE GENOMIC DNA]</scope>
    <source>
        <strain evidence="1">SQ_2022a</strain>
    </source>
</reference>
<organism evidence="1 2">
    <name type="scientific">Camellia lanceoleosa</name>
    <dbReference type="NCBI Taxonomy" id="1840588"/>
    <lineage>
        <taxon>Eukaryota</taxon>
        <taxon>Viridiplantae</taxon>
        <taxon>Streptophyta</taxon>
        <taxon>Embryophyta</taxon>
        <taxon>Tracheophyta</taxon>
        <taxon>Spermatophyta</taxon>
        <taxon>Magnoliopsida</taxon>
        <taxon>eudicotyledons</taxon>
        <taxon>Gunneridae</taxon>
        <taxon>Pentapetalae</taxon>
        <taxon>asterids</taxon>
        <taxon>Ericales</taxon>
        <taxon>Theaceae</taxon>
        <taxon>Camellia</taxon>
    </lineage>
</organism>